<evidence type="ECO:0000256" key="2">
    <source>
        <dbReference type="ARBA" id="ARBA00022771"/>
    </source>
</evidence>
<proteinExistence type="predicted"/>
<organism evidence="7 8">
    <name type="scientific">Lasiosphaeris hirsuta</name>
    <dbReference type="NCBI Taxonomy" id="260670"/>
    <lineage>
        <taxon>Eukaryota</taxon>
        <taxon>Fungi</taxon>
        <taxon>Dikarya</taxon>
        <taxon>Ascomycota</taxon>
        <taxon>Pezizomycotina</taxon>
        <taxon>Sordariomycetes</taxon>
        <taxon>Sordariomycetidae</taxon>
        <taxon>Sordariales</taxon>
        <taxon>Lasiosphaeriaceae</taxon>
        <taxon>Lasiosphaeris</taxon>
    </lineage>
</organism>
<dbReference type="Gene3D" id="4.10.1000.40">
    <property type="match status" value="1"/>
</dbReference>
<evidence type="ECO:0000256" key="4">
    <source>
        <dbReference type="PROSITE-ProRule" id="PRU00723"/>
    </source>
</evidence>
<feature type="zinc finger region" description="C3H1-type" evidence="4">
    <location>
        <begin position="389"/>
        <end position="416"/>
    </location>
</feature>
<feature type="compositionally biased region" description="Low complexity" evidence="5">
    <location>
        <begin position="142"/>
        <end position="152"/>
    </location>
</feature>
<reference evidence="7" key="1">
    <citation type="submission" date="2023-06" db="EMBL/GenBank/DDBJ databases">
        <title>Genome-scale phylogeny and comparative genomics of the fungal order Sordariales.</title>
        <authorList>
            <consortium name="Lawrence Berkeley National Laboratory"/>
            <person name="Hensen N."/>
            <person name="Bonometti L."/>
            <person name="Westerberg I."/>
            <person name="Brannstrom I.O."/>
            <person name="Guillou S."/>
            <person name="Cros-Aarteil S."/>
            <person name="Calhoun S."/>
            <person name="Haridas S."/>
            <person name="Kuo A."/>
            <person name="Mondo S."/>
            <person name="Pangilinan J."/>
            <person name="Riley R."/>
            <person name="Labutti K."/>
            <person name="Andreopoulos B."/>
            <person name="Lipzen A."/>
            <person name="Chen C."/>
            <person name="Yanf M."/>
            <person name="Daum C."/>
            <person name="Ng V."/>
            <person name="Clum A."/>
            <person name="Steindorff A."/>
            <person name="Ohm R."/>
            <person name="Martin F."/>
            <person name="Silar P."/>
            <person name="Natvig D."/>
            <person name="Lalanne C."/>
            <person name="Gautier V."/>
            <person name="Ament-Velasquez S.L."/>
            <person name="Kruys A."/>
            <person name="Hutchinson M.I."/>
            <person name="Powell A.J."/>
            <person name="Barry K."/>
            <person name="Miller A.N."/>
            <person name="Grigoriev I.V."/>
            <person name="Debuchy R."/>
            <person name="Gladieux P."/>
            <person name="Thoren M.H."/>
            <person name="Johannesson H."/>
        </authorList>
    </citation>
    <scope>NUCLEOTIDE SEQUENCE</scope>
    <source>
        <strain evidence="7">SMH4607-1</strain>
    </source>
</reference>
<evidence type="ECO:0000259" key="6">
    <source>
        <dbReference type="PROSITE" id="PS50103"/>
    </source>
</evidence>
<dbReference type="Proteomes" id="UP001172102">
    <property type="component" value="Unassembled WGS sequence"/>
</dbReference>
<accession>A0AA40DPK4</accession>
<evidence type="ECO:0000313" key="8">
    <source>
        <dbReference type="Proteomes" id="UP001172102"/>
    </source>
</evidence>
<keyword evidence="3 4" id="KW-0862">Zinc</keyword>
<feature type="region of interest" description="Disordered" evidence="5">
    <location>
        <begin position="270"/>
        <end position="290"/>
    </location>
</feature>
<dbReference type="InterPro" id="IPR000571">
    <property type="entry name" value="Znf_CCCH"/>
</dbReference>
<keyword evidence="2 4" id="KW-0863">Zinc-finger</keyword>
<protein>
    <recommendedName>
        <fullName evidence="6">C3H1-type domain-containing protein</fullName>
    </recommendedName>
</protein>
<dbReference type="EMBL" id="JAUKUA010000006">
    <property type="protein sequence ID" value="KAK0708502.1"/>
    <property type="molecule type" value="Genomic_DNA"/>
</dbReference>
<dbReference type="InterPro" id="IPR036855">
    <property type="entry name" value="Znf_CCCH_sf"/>
</dbReference>
<evidence type="ECO:0000256" key="1">
    <source>
        <dbReference type="ARBA" id="ARBA00022723"/>
    </source>
</evidence>
<evidence type="ECO:0000256" key="5">
    <source>
        <dbReference type="SAM" id="MobiDB-lite"/>
    </source>
</evidence>
<keyword evidence="8" id="KW-1185">Reference proteome</keyword>
<evidence type="ECO:0000256" key="3">
    <source>
        <dbReference type="ARBA" id="ARBA00022833"/>
    </source>
</evidence>
<dbReference type="GO" id="GO:0008270">
    <property type="term" value="F:zinc ion binding"/>
    <property type="evidence" value="ECO:0007669"/>
    <property type="project" value="UniProtKB-KW"/>
</dbReference>
<feature type="domain" description="C3H1-type" evidence="6">
    <location>
        <begin position="389"/>
        <end position="416"/>
    </location>
</feature>
<feature type="region of interest" description="Disordered" evidence="5">
    <location>
        <begin position="142"/>
        <end position="163"/>
    </location>
</feature>
<dbReference type="AlphaFoldDB" id="A0AA40DPK4"/>
<name>A0AA40DPK4_9PEZI</name>
<gene>
    <name evidence="7" type="ORF">B0H67DRAFT_341486</name>
</gene>
<sequence>MSYQPMPFRSDVTSVLSLAQTVADDFSRAPAVFSSGEHAAIELISELRSYQQFHSTHNRNNNNDPNSQANFESSLTANLRPCRDALKTMFDTRQKYGRDAKLGMKDNLRWVLGAGQFEQQVTRLRQDTARLRELVHELQRSAVVSSTSQQQQPHRGNGSGAPALLQTQTTVSIGGIQYASYPPQHTQRTSTTNFTSTSQDQNRTLTEICPNGSGCRTPRCHLDYLHPKAPGCESGKNCGVRDCDKWHPKSALCPKGPSCPMVECDKAHPWPRESPVPPASHPRDEGSFSSSTNTIADFSRTMGSQPPQPSEWDVGGAPSRQTLWRGRGTTPTAGPATLGVGPIVVMIQTTLGNGNPRNPNNNDTGNQGWCKLRFQCPGGYNGACPLKHPRRAACRDFAEHGYCSKGASCTYDHGVEAAATTAQDKAQGGSQYIAELPARR</sequence>
<dbReference type="PROSITE" id="PS50103">
    <property type="entry name" value="ZF_C3H1"/>
    <property type="match status" value="1"/>
</dbReference>
<comment type="caution">
    <text evidence="7">The sequence shown here is derived from an EMBL/GenBank/DDBJ whole genome shotgun (WGS) entry which is preliminary data.</text>
</comment>
<dbReference type="Pfam" id="PF00642">
    <property type="entry name" value="zf-CCCH"/>
    <property type="match status" value="1"/>
</dbReference>
<feature type="region of interest" description="Disordered" evidence="5">
    <location>
        <begin position="180"/>
        <end position="201"/>
    </location>
</feature>
<dbReference type="SMART" id="SM00356">
    <property type="entry name" value="ZnF_C3H1"/>
    <property type="match status" value="1"/>
</dbReference>
<feature type="compositionally biased region" description="Low complexity" evidence="5">
    <location>
        <begin position="184"/>
        <end position="201"/>
    </location>
</feature>
<keyword evidence="1 4" id="KW-0479">Metal-binding</keyword>
<dbReference type="SUPFAM" id="SSF90229">
    <property type="entry name" value="CCCH zinc finger"/>
    <property type="match status" value="1"/>
</dbReference>
<evidence type="ECO:0000313" key="7">
    <source>
        <dbReference type="EMBL" id="KAK0708502.1"/>
    </source>
</evidence>